<dbReference type="Proteomes" id="UP000008840">
    <property type="component" value="Chromosome"/>
</dbReference>
<dbReference type="HOGENOM" id="CLU_152606_0_0_6"/>
<evidence type="ECO:0000313" key="1">
    <source>
        <dbReference type="EMBL" id="CAQ46703.1"/>
    </source>
</evidence>
<sequence>MAATAASRCSLGIAAKAAHCAGLPGTALIPRLSCACSHTRQMPMITITAEQARANVDAAKRPIELFYRDLDNAIQIGSENGRRYIVFGFSQVMASEQLVEDVVAQLLKNGFGVERLLSDSEQHYIRISWGTAAPSRLSAG</sequence>
<dbReference type="AlphaFoldDB" id="B2FMA8"/>
<dbReference type="EMBL" id="AM743169">
    <property type="protein sequence ID" value="CAQ46703.1"/>
    <property type="molecule type" value="Genomic_DNA"/>
</dbReference>
<reference evidence="1 2" key="1">
    <citation type="journal article" date="2008" name="Genome Biol.">
        <title>The complete genome, comparative and functional analysis of Stenotrophomonas maltophilia reveals an organism heavily shielded by drug resistance determinants.</title>
        <authorList>
            <person name="Crossman L.C."/>
            <person name="Gould V.C."/>
            <person name="Dow J.M."/>
            <person name="Vernikos G.S."/>
            <person name="Okazaki A."/>
            <person name="Sebaihia M."/>
            <person name="Saunders D."/>
            <person name="Arrowsmith C."/>
            <person name="Carver T."/>
            <person name="Peters N."/>
            <person name="Adlem E."/>
            <person name="Kerhornou A."/>
            <person name="Lord A."/>
            <person name="Murphy L."/>
            <person name="Seeger K."/>
            <person name="Squares R."/>
            <person name="Rutter S."/>
            <person name="Quail M.A."/>
            <person name="Rajandream M.A."/>
            <person name="Harris D."/>
            <person name="Churcher C."/>
            <person name="Bentley S.D."/>
            <person name="Parkhill J."/>
            <person name="Thomson N.R."/>
            <person name="Avison M.B."/>
        </authorList>
    </citation>
    <scope>NUCLEOTIDE SEQUENCE [LARGE SCALE GENOMIC DNA]</scope>
    <source>
        <strain evidence="1 2">K279a</strain>
    </source>
</reference>
<proteinExistence type="predicted"/>
<protein>
    <submittedName>
        <fullName evidence="1">Uncharacterized protein</fullName>
    </submittedName>
</protein>
<dbReference type="KEGG" id="sml:Smlt3264"/>
<keyword evidence="2" id="KW-1185">Reference proteome</keyword>
<name>B2FMA8_STRMK</name>
<evidence type="ECO:0000313" key="2">
    <source>
        <dbReference type="Proteomes" id="UP000008840"/>
    </source>
</evidence>
<gene>
    <name evidence="1" type="ordered locus">Smlt3264</name>
</gene>
<accession>B2FMA8</accession>
<organism evidence="1 2">
    <name type="scientific">Stenotrophomonas maltophilia (strain K279a)</name>
    <dbReference type="NCBI Taxonomy" id="522373"/>
    <lineage>
        <taxon>Bacteria</taxon>
        <taxon>Pseudomonadati</taxon>
        <taxon>Pseudomonadota</taxon>
        <taxon>Gammaproteobacteria</taxon>
        <taxon>Lysobacterales</taxon>
        <taxon>Lysobacteraceae</taxon>
        <taxon>Stenotrophomonas</taxon>
        <taxon>Stenotrophomonas maltophilia group</taxon>
    </lineage>
</organism>
<dbReference type="EnsemblBacteria" id="CAQ46703">
    <property type="protein sequence ID" value="CAQ46703"/>
    <property type="gene ID" value="Smlt3264"/>
</dbReference>